<dbReference type="AlphaFoldDB" id="A0A814J6Z7"/>
<evidence type="ECO:0000313" key="4">
    <source>
        <dbReference type="Proteomes" id="UP000663879"/>
    </source>
</evidence>
<dbReference type="EMBL" id="CAJNOC010004812">
    <property type="protein sequence ID" value="CAF1034218.1"/>
    <property type="molecule type" value="Genomic_DNA"/>
</dbReference>
<accession>A0A814J6Z7</accession>
<dbReference type="Proteomes" id="UP000663879">
    <property type="component" value="Unassembled WGS sequence"/>
</dbReference>
<keyword evidence="4" id="KW-1185">Reference proteome</keyword>
<keyword evidence="2" id="KW-0472">Membrane</keyword>
<evidence type="ECO:0000256" key="1">
    <source>
        <dbReference type="SAM" id="MobiDB-lite"/>
    </source>
</evidence>
<gene>
    <name evidence="3" type="ORF">OXX778_LOCUS18023</name>
</gene>
<feature type="compositionally biased region" description="Polar residues" evidence="1">
    <location>
        <begin position="157"/>
        <end position="166"/>
    </location>
</feature>
<comment type="caution">
    <text evidence="3">The sequence shown here is derived from an EMBL/GenBank/DDBJ whole genome shotgun (WGS) entry which is preliminary data.</text>
</comment>
<protein>
    <submittedName>
        <fullName evidence="3">Uncharacterized protein</fullName>
    </submittedName>
</protein>
<reference evidence="3" key="1">
    <citation type="submission" date="2021-02" db="EMBL/GenBank/DDBJ databases">
        <authorList>
            <person name="Nowell W R."/>
        </authorList>
    </citation>
    <scope>NUCLEOTIDE SEQUENCE</scope>
    <source>
        <strain evidence="3">Ploen Becks lab</strain>
    </source>
</reference>
<feature type="transmembrane region" description="Helical" evidence="2">
    <location>
        <begin position="79"/>
        <end position="103"/>
    </location>
</feature>
<feature type="compositionally biased region" description="Basic and acidic residues" evidence="1">
    <location>
        <begin position="145"/>
        <end position="156"/>
    </location>
</feature>
<keyword evidence="2" id="KW-0812">Transmembrane</keyword>
<sequence length="166" mass="18668">MTNNYDSIINDFWSSTKSSYSTISPPNQINSDALKSFILSVISSSLSTSSAISPILLQVEKNDNSSNSGFFSRVFNQNNLVNINLFLFIVILFMIVICLPVCLKRILCFENENNETKADLNVIKRTINTKNIELPKINENSNTSKRTEKRTDKTDSDASFNLEISP</sequence>
<organism evidence="3 4">
    <name type="scientific">Brachionus calyciflorus</name>
    <dbReference type="NCBI Taxonomy" id="104777"/>
    <lineage>
        <taxon>Eukaryota</taxon>
        <taxon>Metazoa</taxon>
        <taxon>Spiralia</taxon>
        <taxon>Gnathifera</taxon>
        <taxon>Rotifera</taxon>
        <taxon>Eurotatoria</taxon>
        <taxon>Monogononta</taxon>
        <taxon>Pseudotrocha</taxon>
        <taxon>Ploima</taxon>
        <taxon>Brachionidae</taxon>
        <taxon>Brachionus</taxon>
    </lineage>
</organism>
<name>A0A814J6Z7_9BILA</name>
<keyword evidence="2" id="KW-1133">Transmembrane helix</keyword>
<feature type="region of interest" description="Disordered" evidence="1">
    <location>
        <begin position="135"/>
        <end position="166"/>
    </location>
</feature>
<evidence type="ECO:0000313" key="3">
    <source>
        <dbReference type="EMBL" id="CAF1034218.1"/>
    </source>
</evidence>
<proteinExistence type="predicted"/>
<evidence type="ECO:0000256" key="2">
    <source>
        <dbReference type="SAM" id="Phobius"/>
    </source>
</evidence>